<organism evidence="4 5">
    <name type="scientific">Allomyces macrogynus (strain ATCC 38327)</name>
    <name type="common">Allomyces javanicus var. macrogynus</name>
    <dbReference type="NCBI Taxonomy" id="578462"/>
    <lineage>
        <taxon>Eukaryota</taxon>
        <taxon>Fungi</taxon>
        <taxon>Fungi incertae sedis</taxon>
        <taxon>Blastocladiomycota</taxon>
        <taxon>Blastocladiomycetes</taxon>
        <taxon>Blastocladiales</taxon>
        <taxon>Blastocladiaceae</taxon>
        <taxon>Allomyces</taxon>
    </lineage>
</organism>
<feature type="region of interest" description="Disordered" evidence="2">
    <location>
        <begin position="204"/>
        <end position="240"/>
    </location>
</feature>
<sequence>MSGQEDTEWNDVLRAKGILPPKEITVTEDELNALVDQSVVDYHEKKLANATIDELDELEDDEDDRVLEMYRRKRVQEMQEAASRRRFGEVVQISKPDFVREVTEASKDVWVVVHLFKDGIPACRLINAILATLAPKHAETKFLKIVGDQCIPGYPDRNMPTLVVYGHGEMKFQLVGIQSFPGGQGCRVQDLEQLLKLRGVIEGQTGGTAGSKYDDDEDEHAPRYNVRRAGKDEDSDSDWD</sequence>
<dbReference type="OrthoDB" id="45518at2759"/>
<dbReference type="SUPFAM" id="SSF52833">
    <property type="entry name" value="Thioredoxin-like"/>
    <property type="match status" value="1"/>
</dbReference>
<evidence type="ECO:0000256" key="2">
    <source>
        <dbReference type="SAM" id="MobiDB-lite"/>
    </source>
</evidence>
<dbReference type="PANTHER" id="PTHR45809">
    <property type="entry name" value="VIRAL IAP-ASSOCIATED FACTOR HOMOLOG"/>
    <property type="match status" value="1"/>
</dbReference>
<keyword evidence="5" id="KW-1185">Reference proteome</keyword>
<dbReference type="PANTHER" id="PTHR45809:SF3">
    <property type="entry name" value="VIRAL IAP-ASSOCIATED FACTOR HOMOLOG"/>
    <property type="match status" value="1"/>
</dbReference>
<reference evidence="5" key="2">
    <citation type="submission" date="2009-11" db="EMBL/GenBank/DDBJ databases">
        <title>The Genome Sequence of Allomyces macrogynus strain ATCC 38327.</title>
        <authorList>
            <consortium name="The Broad Institute Genome Sequencing Platform"/>
            <person name="Russ C."/>
            <person name="Cuomo C."/>
            <person name="Shea T."/>
            <person name="Young S.K."/>
            <person name="Zeng Q."/>
            <person name="Koehrsen M."/>
            <person name="Haas B."/>
            <person name="Borodovsky M."/>
            <person name="Guigo R."/>
            <person name="Alvarado L."/>
            <person name="Berlin A."/>
            <person name="Borenstein D."/>
            <person name="Chen Z."/>
            <person name="Engels R."/>
            <person name="Freedman E."/>
            <person name="Gellesch M."/>
            <person name="Goldberg J."/>
            <person name="Griggs A."/>
            <person name="Gujja S."/>
            <person name="Heiman D."/>
            <person name="Hepburn T."/>
            <person name="Howarth C."/>
            <person name="Jen D."/>
            <person name="Larson L."/>
            <person name="Lewis B."/>
            <person name="Mehta T."/>
            <person name="Park D."/>
            <person name="Pearson M."/>
            <person name="Roberts A."/>
            <person name="Saif S."/>
            <person name="Shenoy N."/>
            <person name="Sisk P."/>
            <person name="Stolte C."/>
            <person name="Sykes S."/>
            <person name="Walk T."/>
            <person name="White J."/>
            <person name="Yandava C."/>
            <person name="Burger G."/>
            <person name="Gray M.W."/>
            <person name="Holland P.W.H."/>
            <person name="King N."/>
            <person name="Lang F.B.F."/>
            <person name="Roger A.J."/>
            <person name="Ruiz-Trillo I."/>
            <person name="Lander E."/>
            <person name="Nusbaum C."/>
        </authorList>
    </citation>
    <scope>NUCLEOTIDE SEQUENCE [LARGE SCALE GENOMIC DNA]</scope>
    <source>
        <strain evidence="5">ATCC 38327</strain>
    </source>
</reference>
<evidence type="ECO:0000256" key="1">
    <source>
        <dbReference type="ARBA" id="ARBA00009686"/>
    </source>
</evidence>
<gene>
    <name evidence="4" type="ORF">AMAG_08058</name>
</gene>
<dbReference type="AlphaFoldDB" id="A0A0L0SKE7"/>
<evidence type="ECO:0000313" key="4">
    <source>
        <dbReference type="EMBL" id="KNE62880.1"/>
    </source>
</evidence>
<dbReference type="VEuPathDB" id="FungiDB:AMAG_08058"/>
<protein>
    <recommendedName>
        <fullName evidence="3">Phosducin domain-containing protein</fullName>
    </recommendedName>
</protein>
<dbReference type="GO" id="GO:0005737">
    <property type="term" value="C:cytoplasm"/>
    <property type="evidence" value="ECO:0007669"/>
    <property type="project" value="TreeGrafter"/>
</dbReference>
<dbReference type="InterPro" id="IPR024253">
    <property type="entry name" value="Phosducin_thioredoxin-like_dom"/>
</dbReference>
<reference evidence="4 5" key="1">
    <citation type="submission" date="2009-11" db="EMBL/GenBank/DDBJ databases">
        <title>Annotation of Allomyces macrogynus ATCC 38327.</title>
        <authorList>
            <consortium name="The Broad Institute Genome Sequencing Platform"/>
            <person name="Russ C."/>
            <person name="Cuomo C."/>
            <person name="Burger G."/>
            <person name="Gray M.W."/>
            <person name="Holland P.W.H."/>
            <person name="King N."/>
            <person name="Lang F.B.F."/>
            <person name="Roger A.J."/>
            <person name="Ruiz-Trillo I."/>
            <person name="Young S.K."/>
            <person name="Zeng Q."/>
            <person name="Gargeya S."/>
            <person name="Fitzgerald M."/>
            <person name="Haas B."/>
            <person name="Abouelleil A."/>
            <person name="Alvarado L."/>
            <person name="Arachchi H.M."/>
            <person name="Berlin A."/>
            <person name="Chapman S.B."/>
            <person name="Gearin G."/>
            <person name="Goldberg J."/>
            <person name="Griggs A."/>
            <person name="Gujja S."/>
            <person name="Hansen M."/>
            <person name="Heiman D."/>
            <person name="Howarth C."/>
            <person name="Larimer J."/>
            <person name="Lui A."/>
            <person name="MacDonald P.J.P."/>
            <person name="McCowen C."/>
            <person name="Montmayeur A."/>
            <person name="Murphy C."/>
            <person name="Neiman D."/>
            <person name="Pearson M."/>
            <person name="Priest M."/>
            <person name="Roberts A."/>
            <person name="Saif S."/>
            <person name="Shea T."/>
            <person name="Sisk P."/>
            <person name="Stolte C."/>
            <person name="Sykes S."/>
            <person name="Wortman J."/>
            <person name="Nusbaum C."/>
            <person name="Birren B."/>
        </authorList>
    </citation>
    <scope>NUCLEOTIDE SEQUENCE [LARGE SCALE GENOMIC DNA]</scope>
    <source>
        <strain evidence="4 5">ATCC 38327</strain>
    </source>
</reference>
<dbReference type="CDD" id="cd02988">
    <property type="entry name" value="Phd_like_VIAF"/>
    <property type="match status" value="1"/>
</dbReference>
<feature type="domain" description="Phosducin" evidence="3">
    <location>
        <begin position="40"/>
        <end position="179"/>
    </location>
</feature>
<evidence type="ECO:0000259" key="3">
    <source>
        <dbReference type="Pfam" id="PF02114"/>
    </source>
</evidence>
<dbReference type="OMA" id="FCEIRAN"/>
<dbReference type="Proteomes" id="UP000054350">
    <property type="component" value="Unassembled WGS sequence"/>
</dbReference>
<dbReference type="GO" id="GO:0006457">
    <property type="term" value="P:protein folding"/>
    <property type="evidence" value="ECO:0007669"/>
    <property type="project" value="TreeGrafter"/>
</dbReference>
<dbReference type="InterPro" id="IPR051498">
    <property type="entry name" value="Phosducin-like_chap/apop_reg"/>
</dbReference>
<dbReference type="Pfam" id="PF02114">
    <property type="entry name" value="Phosducin"/>
    <property type="match status" value="1"/>
</dbReference>
<dbReference type="InterPro" id="IPR036249">
    <property type="entry name" value="Thioredoxin-like_sf"/>
</dbReference>
<dbReference type="Gene3D" id="3.40.30.10">
    <property type="entry name" value="Glutaredoxin"/>
    <property type="match status" value="1"/>
</dbReference>
<evidence type="ECO:0000313" key="5">
    <source>
        <dbReference type="Proteomes" id="UP000054350"/>
    </source>
</evidence>
<comment type="similarity">
    <text evidence="1">Belongs to the phosducin family.</text>
</comment>
<dbReference type="STRING" id="578462.A0A0L0SKE7"/>
<dbReference type="eggNOG" id="KOG3170">
    <property type="taxonomic scope" value="Eukaryota"/>
</dbReference>
<name>A0A0L0SKE7_ALLM3</name>
<accession>A0A0L0SKE7</accession>
<dbReference type="EMBL" id="GG745341">
    <property type="protein sequence ID" value="KNE62880.1"/>
    <property type="molecule type" value="Genomic_DNA"/>
</dbReference>
<proteinExistence type="inferred from homology"/>